<evidence type="ECO:0000313" key="4">
    <source>
        <dbReference type="Proteomes" id="UP000054549"/>
    </source>
</evidence>
<feature type="region of interest" description="Disordered" evidence="1">
    <location>
        <begin position="295"/>
        <end position="326"/>
    </location>
</feature>
<feature type="transmembrane region" description="Helical" evidence="2">
    <location>
        <begin position="70"/>
        <end position="89"/>
    </location>
</feature>
<proteinExistence type="predicted"/>
<keyword evidence="2" id="KW-1133">Transmembrane helix</keyword>
<dbReference type="EMBL" id="KN818288">
    <property type="protein sequence ID" value="KIL61160.1"/>
    <property type="molecule type" value="Genomic_DNA"/>
</dbReference>
<evidence type="ECO:0000256" key="1">
    <source>
        <dbReference type="SAM" id="MobiDB-lite"/>
    </source>
</evidence>
<dbReference type="OrthoDB" id="9451547at2759"/>
<evidence type="ECO:0000313" key="3">
    <source>
        <dbReference type="EMBL" id="KIL61160.1"/>
    </source>
</evidence>
<feature type="transmembrane region" description="Helical" evidence="2">
    <location>
        <begin position="373"/>
        <end position="393"/>
    </location>
</feature>
<dbReference type="InParanoid" id="A0A0C2SDP8"/>
<dbReference type="AlphaFoldDB" id="A0A0C2SDP8"/>
<feature type="compositionally biased region" description="Polar residues" evidence="1">
    <location>
        <begin position="299"/>
        <end position="309"/>
    </location>
</feature>
<keyword evidence="2" id="KW-0472">Membrane</keyword>
<dbReference type="PANTHER" id="PTHR35043">
    <property type="entry name" value="TRANSCRIPTION FACTOR DOMAIN-CONTAINING PROTEIN"/>
    <property type="match status" value="1"/>
</dbReference>
<name>A0A0C2SDP8_AMAMK</name>
<reference evidence="3 4" key="1">
    <citation type="submission" date="2014-04" db="EMBL/GenBank/DDBJ databases">
        <title>Evolutionary Origins and Diversification of the Mycorrhizal Mutualists.</title>
        <authorList>
            <consortium name="DOE Joint Genome Institute"/>
            <consortium name="Mycorrhizal Genomics Consortium"/>
            <person name="Kohler A."/>
            <person name="Kuo A."/>
            <person name="Nagy L.G."/>
            <person name="Floudas D."/>
            <person name="Copeland A."/>
            <person name="Barry K.W."/>
            <person name="Cichocki N."/>
            <person name="Veneault-Fourrey C."/>
            <person name="LaButti K."/>
            <person name="Lindquist E.A."/>
            <person name="Lipzen A."/>
            <person name="Lundell T."/>
            <person name="Morin E."/>
            <person name="Murat C."/>
            <person name="Riley R."/>
            <person name="Ohm R."/>
            <person name="Sun H."/>
            <person name="Tunlid A."/>
            <person name="Henrissat B."/>
            <person name="Grigoriev I.V."/>
            <person name="Hibbett D.S."/>
            <person name="Martin F."/>
        </authorList>
    </citation>
    <scope>NUCLEOTIDE SEQUENCE [LARGE SCALE GENOMIC DNA]</scope>
    <source>
        <strain evidence="3 4">Koide BX008</strain>
    </source>
</reference>
<dbReference type="STRING" id="946122.A0A0C2SDP8"/>
<sequence>MLLTPQLLVRAANATTTALSSQPSQCTDINHCRTLPSIIYTCLSTVFLCTWIALHLNVPKNPKISPTFRRLRFMLGALVAPEIVFGFAYCHWIEGSAMLKDILGHFPKCRWTETHVQFVRMGGFRLVYADGGTEHIGCRDLFDLVRDGTIDLPNISEEEILERSKRDHIATGITIAQTTWFVVQCIYRRSRGLPTTALEFITLGYAVVNFFIYWCWWYKPQRVGIPIDIPTKKLRLDVKLASGQGSSEEDVVARFFKSHDGDHGDEIKEALADVLTFMSRKADVKRTHSVTELGELSSPFPSTSNTECGKSSEGHTLVASSSGHHKMNSDPIPMDVEAIQIMPPLALTLRVRLGVMLNCANHAKTLSSHGRTLFLTAFFIVGGSFGLIHCLGWNLEFPTPIERSLWDAMSMVITVIGGAMMVLAGSADENDFWGNTKKAGPYIILITILFYSSARILLLVLALLQLRALPHAAYASPSWSLYYPHIS</sequence>
<dbReference type="PANTHER" id="PTHR35043:SF7">
    <property type="entry name" value="TRANSCRIPTION FACTOR DOMAIN-CONTAINING PROTEIN"/>
    <property type="match status" value="1"/>
</dbReference>
<feature type="transmembrane region" description="Helical" evidence="2">
    <location>
        <begin position="439"/>
        <end position="464"/>
    </location>
</feature>
<keyword evidence="2" id="KW-0812">Transmembrane</keyword>
<feature type="transmembrane region" description="Helical" evidence="2">
    <location>
        <begin position="405"/>
        <end position="427"/>
    </location>
</feature>
<dbReference type="HOGENOM" id="CLU_022883_6_1_1"/>
<protein>
    <submittedName>
        <fullName evidence="3">Uncharacterized protein</fullName>
    </submittedName>
</protein>
<dbReference type="Proteomes" id="UP000054549">
    <property type="component" value="Unassembled WGS sequence"/>
</dbReference>
<accession>A0A0C2SDP8</accession>
<keyword evidence="4" id="KW-1185">Reference proteome</keyword>
<organism evidence="3 4">
    <name type="scientific">Amanita muscaria (strain Koide BX008)</name>
    <dbReference type="NCBI Taxonomy" id="946122"/>
    <lineage>
        <taxon>Eukaryota</taxon>
        <taxon>Fungi</taxon>
        <taxon>Dikarya</taxon>
        <taxon>Basidiomycota</taxon>
        <taxon>Agaricomycotina</taxon>
        <taxon>Agaricomycetes</taxon>
        <taxon>Agaricomycetidae</taxon>
        <taxon>Agaricales</taxon>
        <taxon>Pluteineae</taxon>
        <taxon>Amanitaceae</taxon>
        <taxon>Amanita</taxon>
    </lineage>
</organism>
<gene>
    <name evidence="3" type="ORF">M378DRAFT_167342</name>
</gene>
<feature type="transmembrane region" description="Helical" evidence="2">
    <location>
        <begin position="38"/>
        <end position="58"/>
    </location>
</feature>
<evidence type="ECO:0000256" key="2">
    <source>
        <dbReference type="SAM" id="Phobius"/>
    </source>
</evidence>